<feature type="signal peptide" evidence="1">
    <location>
        <begin position="1"/>
        <end position="19"/>
    </location>
</feature>
<reference evidence="2 3" key="1">
    <citation type="submission" date="2016-10" db="EMBL/GenBank/DDBJ databases">
        <title>Chromobacterium muskegensis sp. nov., an insecticidal bacterium isolated from Sphagnum bogs.</title>
        <authorList>
            <person name="Sparks M.E."/>
            <person name="Blackburn M.B."/>
            <person name="Gundersen-Rindal D.E."/>
            <person name="Mitchell A."/>
            <person name="Farrar R."/>
            <person name="Kuhar D."/>
        </authorList>
    </citation>
    <scope>NUCLEOTIDE SEQUENCE [LARGE SCALE GENOMIC DNA]</scope>
    <source>
        <strain evidence="2 3">21-1</strain>
    </source>
</reference>
<dbReference type="STRING" id="1108595.BKX93_01580"/>
<evidence type="ECO:0000256" key="1">
    <source>
        <dbReference type="SAM" id="SignalP"/>
    </source>
</evidence>
<sequence length="123" mass="13629">MKVWVFACILALVPTATYADSMTRIEAALKAIPSAAHGTAWDAFKACRFKIDKRFSELTNTGGDPKNQLLHIIAAAPPPTPDDARYYREFLMRWTIKNGKATPMSTWADAVQNKSDIAPWLGC</sequence>
<proteinExistence type="predicted"/>
<dbReference type="EMBL" id="CP017707">
    <property type="protein sequence ID" value="AOZ48813.1"/>
    <property type="molecule type" value="Genomic_DNA"/>
</dbReference>
<organism evidence="2 3">
    <name type="scientific">Chromobacterium vaccinii</name>
    <dbReference type="NCBI Taxonomy" id="1108595"/>
    <lineage>
        <taxon>Bacteria</taxon>
        <taxon>Pseudomonadati</taxon>
        <taxon>Pseudomonadota</taxon>
        <taxon>Betaproteobacteria</taxon>
        <taxon>Neisseriales</taxon>
        <taxon>Chromobacteriaceae</taxon>
        <taxon>Chromobacterium</taxon>
    </lineage>
</organism>
<dbReference type="RefSeq" id="WP_070978330.1">
    <property type="nucleotide sequence ID" value="NZ_CP017707.1"/>
</dbReference>
<dbReference type="GeneID" id="68839913"/>
<dbReference type="AlphaFoldDB" id="A0A1D9LC18"/>
<dbReference type="Proteomes" id="UP000178776">
    <property type="component" value="Chromosome"/>
</dbReference>
<feature type="chain" id="PRO_5009442944" evidence="1">
    <location>
        <begin position="20"/>
        <end position="123"/>
    </location>
</feature>
<name>A0A1D9LC18_9NEIS</name>
<accession>A0A1D9LC18</accession>
<gene>
    <name evidence="2" type="ORF">BKX93_01580</name>
</gene>
<evidence type="ECO:0000313" key="2">
    <source>
        <dbReference type="EMBL" id="AOZ48813.1"/>
    </source>
</evidence>
<keyword evidence="1" id="KW-0732">Signal</keyword>
<evidence type="ECO:0000313" key="3">
    <source>
        <dbReference type="Proteomes" id="UP000178776"/>
    </source>
</evidence>
<protein>
    <submittedName>
        <fullName evidence="2">Uncharacterized protein</fullName>
    </submittedName>
</protein>
<dbReference type="KEGG" id="cvc:BKX93_01580"/>